<keyword evidence="5" id="KW-0479">Metal-binding</keyword>
<dbReference type="InterPro" id="IPR006629">
    <property type="entry name" value="LITAF"/>
</dbReference>
<keyword evidence="6" id="KW-0862">Zinc</keyword>
<dbReference type="PANTHER" id="PTHR23292:SF27">
    <property type="entry name" value="LITAF DOMAIN-CONTAINING PROTEIN"/>
    <property type="match status" value="1"/>
</dbReference>
<keyword evidence="8" id="KW-1133">Transmembrane helix</keyword>
<accession>A0A9W2X2W4</accession>
<evidence type="ECO:0000259" key="9">
    <source>
        <dbReference type="PROSITE" id="PS51837"/>
    </source>
</evidence>
<keyword evidence="7 8" id="KW-0472">Membrane</keyword>
<evidence type="ECO:0000256" key="2">
    <source>
        <dbReference type="ARBA" id="ARBA00004414"/>
    </source>
</evidence>
<dbReference type="PANTHER" id="PTHR23292">
    <property type="entry name" value="LIPOPOLYSACCHARIDE-INDUCED TUMOR NECROSIS FACTOR-ALPHA FACTOR"/>
    <property type="match status" value="1"/>
</dbReference>
<keyword evidence="10" id="KW-1185">Reference proteome</keyword>
<dbReference type="GO" id="GO:0098560">
    <property type="term" value="C:cytoplasmic side of late endosome membrane"/>
    <property type="evidence" value="ECO:0007669"/>
    <property type="project" value="TreeGrafter"/>
</dbReference>
<dbReference type="GO" id="GO:0008270">
    <property type="term" value="F:zinc ion binding"/>
    <property type="evidence" value="ECO:0007669"/>
    <property type="project" value="TreeGrafter"/>
</dbReference>
<dbReference type="GeneID" id="129392708"/>
<evidence type="ECO:0000256" key="7">
    <source>
        <dbReference type="ARBA" id="ARBA00023136"/>
    </source>
</evidence>
<dbReference type="OrthoDB" id="4713066at2759"/>
<comment type="similarity">
    <text evidence="4">Belongs to the CDIP1/LITAF family.</text>
</comment>
<feature type="transmembrane region" description="Helical" evidence="8">
    <location>
        <begin position="31"/>
        <end position="56"/>
    </location>
</feature>
<dbReference type="AlphaFoldDB" id="A0A9W2X2W4"/>
<dbReference type="GO" id="GO:0005634">
    <property type="term" value="C:nucleus"/>
    <property type="evidence" value="ECO:0007669"/>
    <property type="project" value="TreeGrafter"/>
</dbReference>
<proteinExistence type="inferred from homology"/>
<protein>
    <submittedName>
        <fullName evidence="11">LITAF domain-containing protein</fullName>
    </submittedName>
</protein>
<dbReference type="InterPro" id="IPR037519">
    <property type="entry name" value="LITAF_fam"/>
</dbReference>
<dbReference type="RefSeq" id="XP_054945713.1">
    <property type="nucleotide sequence ID" value="XM_055089738.1"/>
</dbReference>
<evidence type="ECO:0000256" key="4">
    <source>
        <dbReference type="ARBA" id="ARBA00005975"/>
    </source>
</evidence>
<evidence type="ECO:0000256" key="8">
    <source>
        <dbReference type="SAM" id="Phobius"/>
    </source>
</evidence>
<keyword evidence="8" id="KW-0812">Transmembrane</keyword>
<gene>
    <name evidence="11" type="primary">LITAFD</name>
</gene>
<evidence type="ECO:0000256" key="5">
    <source>
        <dbReference type="ARBA" id="ARBA00022723"/>
    </source>
</evidence>
<dbReference type="PROSITE" id="PS51837">
    <property type="entry name" value="LITAF"/>
    <property type="match status" value="1"/>
</dbReference>
<evidence type="ECO:0000256" key="6">
    <source>
        <dbReference type="ARBA" id="ARBA00022833"/>
    </source>
</evidence>
<dbReference type="GO" id="GO:0098574">
    <property type="term" value="C:cytoplasmic side of lysosomal membrane"/>
    <property type="evidence" value="ECO:0007669"/>
    <property type="project" value="TreeGrafter"/>
</dbReference>
<evidence type="ECO:0000256" key="1">
    <source>
        <dbReference type="ARBA" id="ARBA00004125"/>
    </source>
</evidence>
<feature type="domain" description="LITAF" evidence="9">
    <location>
        <begin position="1"/>
        <end position="78"/>
    </location>
</feature>
<sequence>MPRLLSPVSIQSVCPYCGNHIITVTTLVPGILTWLLCKGIFMAGCFMGCCFIPFCVDSLMDVRHTCPMCRQELFCCKCR</sequence>
<evidence type="ECO:0000256" key="3">
    <source>
        <dbReference type="ARBA" id="ARBA00004630"/>
    </source>
</evidence>
<evidence type="ECO:0000313" key="11">
    <source>
        <dbReference type="RefSeq" id="XP_054945713.1"/>
    </source>
</evidence>
<dbReference type="KEGG" id="pcad:129392708"/>
<dbReference type="CTD" id="101929989"/>
<evidence type="ECO:0000313" key="10">
    <source>
        <dbReference type="Proteomes" id="UP000248484"/>
    </source>
</evidence>
<dbReference type="Pfam" id="PF10601">
    <property type="entry name" value="zf-LITAF-like"/>
    <property type="match status" value="1"/>
</dbReference>
<dbReference type="GO" id="GO:0001817">
    <property type="term" value="P:regulation of cytokine production"/>
    <property type="evidence" value="ECO:0007669"/>
    <property type="project" value="TreeGrafter"/>
</dbReference>
<name>A0A9W2X2W4_PHYMC</name>
<comment type="subcellular location">
    <subcellularLocation>
        <location evidence="1">Endosome membrane</location>
        <topology evidence="1">Peripheral membrane protein</topology>
        <orientation evidence="1">Cytoplasmic side</orientation>
    </subcellularLocation>
    <subcellularLocation>
        <location evidence="2">Late endosome membrane</location>
    </subcellularLocation>
    <subcellularLocation>
        <location evidence="3">Lysosome membrane</location>
        <topology evidence="3">Peripheral membrane protein</topology>
        <orientation evidence="3">Cytoplasmic side</orientation>
    </subcellularLocation>
</comment>
<reference evidence="11" key="1">
    <citation type="submission" date="2025-08" db="UniProtKB">
        <authorList>
            <consortium name="RefSeq"/>
        </authorList>
    </citation>
    <scope>IDENTIFICATION</scope>
    <source>
        <tissue evidence="11">Muscle</tissue>
    </source>
</reference>
<dbReference type="SMART" id="SM00714">
    <property type="entry name" value="LITAF"/>
    <property type="match status" value="1"/>
</dbReference>
<organism evidence="10 11">
    <name type="scientific">Physeter macrocephalus</name>
    <name type="common">Sperm whale</name>
    <name type="synonym">Physeter catodon</name>
    <dbReference type="NCBI Taxonomy" id="9755"/>
    <lineage>
        <taxon>Eukaryota</taxon>
        <taxon>Metazoa</taxon>
        <taxon>Chordata</taxon>
        <taxon>Craniata</taxon>
        <taxon>Vertebrata</taxon>
        <taxon>Euteleostomi</taxon>
        <taxon>Mammalia</taxon>
        <taxon>Eutheria</taxon>
        <taxon>Laurasiatheria</taxon>
        <taxon>Artiodactyla</taxon>
        <taxon>Whippomorpha</taxon>
        <taxon>Cetacea</taxon>
        <taxon>Odontoceti</taxon>
        <taxon>Physeteridae</taxon>
        <taxon>Physeter</taxon>
    </lineage>
</organism>
<dbReference type="Proteomes" id="UP000248484">
    <property type="component" value="Chromosome 14"/>
</dbReference>